<evidence type="ECO:0000313" key="1">
    <source>
        <dbReference type="EMBL" id="PIX92167.1"/>
    </source>
</evidence>
<accession>A0A2M7MGP2</accession>
<dbReference type="AlphaFoldDB" id="A0A2M7MGP2"/>
<dbReference type="EMBL" id="PFJV01000079">
    <property type="protein sequence ID" value="PIX92167.1"/>
    <property type="molecule type" value="Genomic_DNA"/>
</dbReference>
<protein>
    <submittedName>
        <fullName evidence="1">Uncharacterized protein</fullName>
    </submittedName>
</protein>
<gene>
    <name evidence="1" type="ORF">COZ26_03275</name>
</gene>
<dbReference type="Proteomes" id="UP000230658">
    <property type="component" value="Unassembled WGS sequence"/>
</dbReference>
<evidence type="ECO:0000313" key="2">
    <source>
        <dbReference type="Proteomes" id="UP000230658"/>
    </source>
</evidence>
<proteinExistence type="predicted"/>
<organism evidence="1 2">
    <name type="scientific">Candidatus Kuenenbacteria bacterium CG_4_10_14_3_um_filter_39_14</name>
    <dbReference type="NCBI Taxonomy" id="1974614"/>
    <lineage>
        <taxon>Bacteria</taxon>
        <taxon>Candidatus Kueneniibacteriota</taxon>
    </lineage>
</organism>
<reference evidence="2" key="1">
    <citation type="submission" date="2017-09" db="EMBL/GenBank/DDBJ databases">
        <title>Depth-based differentiation of microbial function through sediment-hosted aquifers and enrichment of novel symbionts in the deep terrestrial subsurface.</title>
        <authorList>
            <person name="Probst A.J."/>
            <person name="Ladd B."/>
            <person name="Jarett J.K."/>
            <person name="Geller-Mcgrath D.E."/>
            <person name="Sieber C.M.K."/>
            <person name="Emerson J.B."/>
            <person name="Anantharaman K."/>
            <person name="Thomas B.C."/>
            <person name="Malmstrom R."/>
            <person name="Stieglmeier M."/>
            <person name="Klingl A."/>
            <person name="Woyke T."/>
            <person name="Ryan C.M."/>
            <person name="Banfield J.F."/>
        </authorList>
    </citation>
    <scope>NUCLEOTIDE SEQUENCE [LARGE SCALE GENOMIC DNA]</scope>
</reference>
<comment type="caution">
    <text evidence="1">The sequence shown here is derived from an EMBL/GenBank/DDBJ whole genome shotgun (WGS) entry which is preliminary data.</text>
</comment>
<name>A0A2M7MGP2_9BACT</name>
<sequence length="68" mass="7944">MVLLTKKNSNIFIAKYHCFSRKLAKSANCRLLLHNLPVKRFLGIYPHQDLLNLSIFILYSILNLVKEN</sequence>